<reference evidence="2 3" key="2">
    <citation type="submission" date="2018-06" db="EMBL/GenBank/DDBJ databases">
        <title>Metagenomic assembly of (sub)arctic Cyanobacteria and their associated microbiome from non-axenic cultures.</title>
        <authorList>
            <person name="Baurain D."/>
        </authorList>
    </citation>
    <scope>NUCLEOTIDE SEQUENCE [LARGE SCALE GENOMIC DNA]</scope>
    <source>
        <strain evidence="2">ULC041bin1</strain>
    </source>
</reference>
<evidence type="ECO:0008006" key="4">
    <source>
        <dbReference type="Google" id="ProtNLM"/>
    </source>
</evidence>
<dbReference type="InterPro" id="IPR021373">
    <property type="entry name" value="DUF2993"/>
</dbReference>
<gene>
    <name evidence="2" type="ORF">DCF17_20040</name>
</gene>
<sequence length="271" mass="29263">MTPDPASDLDVSGPDASGPGPRGSRLISRLLPPAIRLWLHTQFDHIEGLEFAINGKDRQILGGYLPGVNLAAHQVVYRGLHVSQAQVSAADIRVNLPQVLRGKPLRLLQPFPVAGRVTILADDLRASLRSPLLGQGLRDVLTQLLASAEEVIPLDQWIGDGEAPTTVDIELDADRLTLRWPRISPSPEASEPEASDPESLELTTGLAIKEGRWLCLCQPVIRRLPATGEPPLPMPLADTAFDLGPEVDIRQLSVTSQGIDLDGMVRVIPAD</sequence>
<feature type="region of interest" description="Disordered" evidence="1">
    <location>
        <begin position="1"/>
        <end position="23"/>
    </location>
</feature>
<organism evidence="2 3">
    <name type="scientific">Shackletoniella antarctica</name>
    <dbReference type="NCBI Taxonomy" id="268115"/>
    <lineage>
        <taxon>Bacteria</taxon>
        <taxon>Bacillati</taxon>
        <taxon>Cyanobacteriota</taxon>
        <taxon>Cyanophyceae</taxon>
        <taxon>Oculatellales</taxon>
        <taxon>Oculatellaceae</taxon>
        <taxon>Shackletoniella</taxon>
    </lineage>
</organism>
<accession>A0A2W4XTH2</accession>
<evidence type="ECO:0000313" key="3">
    <source>
        <dbReference type="Proteomes" id="UP000249081"/>
    </source>
</evidence>
<dbReference type="Pfam" id="PF11209">
    <property type="entry name" value="LmeA"/>
    <property type="match status" value="1"/>
</dbReference>
<dbReference type="Proteomes" id="UP000249081">
    <property type="component" value="Unassembled WGS sequence"/>
</dbReference>
<protein>
    <recommendedName>
        <fullName evidence="4">DUF2993 domain-containing protein</fullName>
    </recommendedName>
</protein>
<comment type="caution">
    <text evidence="2">The sequence shown here is derived from an EMBL/GenBank/DDBJ whole genome shotgun (WGS) entry which is preliminary data.</text>
</comment>
<evidence type="ECO:0000313" key="2">
    <source>
        <dbReference type="EMBL" id="PZO34678.1"/>
    </source>
</evidence>
<dbReference type="EMBL" id="QBMN01000197">
    <property type="protein sequence ID" value="PZO34678.1"/>
    <property type="molecule type" value="Genomic_DNA"/>
</dbReference>
<proteinExistence type="predicted"/>
<name>A0A2W4XTH2_9CYAN</name>
<dbReference type="AlphaFoldDB" id="A0A2W4XTH2"/>
<reference evidence="3" key="1">
    <citation type="submission" date="2018-04" db="EMBL/GenBank/DDBJ databases">
        <authorList>
            <person name="Cornet L."/>
        </authorList>
    </citation>
    <scope>NUCLEOTIDE SEQUENCE [LARGE SCALE GENOMIC DNA]</scope>
</reference>
<evidence type="ECO:0000256" key="1">
    <source>
        <dbReference type="SAM" id="MobiDB-lite"/>
    </source>
</evidence>